<evidence type="ECO:0000313" key="4">
    <source>
        <dbReference type="EMBL" id="MFI6501894.1"/>
    </source>
</evidence>
<feature type="domain" description="HTH-type transcriptional regulator MT1864/Rv1816-like C-terminal" evidence="3">
    <location>
        <begin position="26"/>
        <end position="157"/>
    </location>
</feature>
<protein>
    <submittedName>
        <fullName evidence="4">TetR-like C-terminal domain-containing protein</fullName>
    </submittedName>
</protein>
<evidence type="ECO:0000259" key="3">
    <source>
        <dbReference type="Pfam" id="PF13305"/>
    </source>
</evidence>
<keyword evidence="2" id="KW-0804">Transcription</keyword>
<dbReference type="RefSeq" id="WP_397086788.1">
    <property type="nucleotide sequence ID" value="NZ_JBITGY010000009.1"/>
</dbReference>
<evidence type="ECO:0000256" key="1">
    <source>
        <dbReference type="ARBA" id="ARBA00023015"/>
    </source>
</evidence>
<comment type="caution">
    <text evidence="4">The sequence shown here is derived from an EMBL/GenBank/DDBJ whole genome shotgun (WGS) entry which is preliminary data.</text>
</comment>
<name>A0ABW7Z141_9ACTN</name>
<keyword evidence="1" id="KW-0805">Transcription regulation</keyword>
<dbReference type="EMBL" id="JBITGY010000009">
    <property type="protein sequence ID" value="MFI6501894.1"/>
    <property type="molecule type" value="Genomic_DNA"/>
</dbReference>
<dbReference type="InterPro" id="IPR036271">
    <property type="entry name" value="Tet_transcr_reg_TetR-rel_C_sf"/>
</dbReference>
<dbReference type="InterPro" id="IPR025996">
    <property type="entry name" value="MT1864/Rv1816-like_C"/>
</dbReference>
<keyword evidence="5" id="KW-1185">Reference proteome</keyword>
<proteinExistence type="predicted"/>
<dbReference type="SUPFAM" id="SSF48498">
    <property type="entry name" value="Tetracyclin repressor-like, C-terminal domain"/>
    <property type="match status" value="1"/>
</dbReference>
<gene>
    <name evidence="4" type="ORF">ACIBG2_31250</name>
</gene>
<reference evidence="4 5" key="1">
    <citation type="submission" date="2024-10" db="EMBL/GenBank/DDBJ databases">
        <title>The Natural Products Discovery Center: Release of the First 8490 Sequenced Strains for Exploring Actinobacteria Biosynthetic Diversity.</title>
        <authorList>
            <person name="Kalkreuter E."/>
            <person name="Kautsar S.A."/>
            <person name="Yang D."/>
            <person name="Bader C.D."/>
            <person name="Teijaro C.N."/>
            <person name="Fluegel L."/>
            <person name="Davis C.M."/>
            <person name="Simpson J.R."/>
            <person name="Lauterbach L."/>
            <person name="Steele A.D."/>
            <person name="Gui C."/>
            <person name="Meng S."/>
            <person name="Li G."/>
            <person name="Viehrig K."/>
            <person name="Ye F."/>
            <person name="Su P."/>
            <person name="Kiefer A.F."/>
            <person name="Nichols A."/>
            <person name="Cepeda A.J."/>
            <person name="Yan W."/>
            <person name="Fan B."/>
            <person name="Jiang Y."/>
            <person name="Adhikari A."/>
            <person name="Zheng C.-J."/>
            <person name="Schuster L."/>
            <person name="Cowan T.M."/>
            <person name="Smanski M.J."/>
            <person name="Chevrette M.G."/>
            <person name="De Carvalho L.P.S."/>
            <person name="Shen B."/>
        </authorList>
    </citation>
    <scope>NUCLEOTIDE SEQUENCE [LARGE SCALE GENOMIC DNA]</scope>
    <source>
        <strain evidence="4 5">NPDC050545</strain>
    </source>
</reference>
<sequence length="167" mass="18087">MHTSLVEALERGRDTASPEDPAGRILAWALAFREWSLANPQGFRLIYGDPVPGYRVPEGGAAPEAQQRTCMGLTGLVAAAWPRTEPLRPGGGYDWSDFDDDLAGKVRAEFPALPPAGLAEALRMWGRLHGPLALEVYGHLRGMTHDPAKVYRDEIANLIGSLGLKTS</sequence>
<evidence type="ECO:0000313" key="5">
    <source>
        <dbReference type="Proteomes" id="UP001612741"/>
    </source>
</evidence>
<dbReference type="Proteomes" id="UP001612741">
    <property type="component" value="Unassembled WGS sequence"/>
</dbReference>
<accession>A0ABW7Z141</accession>
<dbReference type="Gene3D" id="1.10.357.10">
    <property type="entry name" value="Tetracycline Repressor, domain 2"/>
    <property type="match status" value="1"/>
</dbReference>
<organism evidence="4 5">
    <name type="scientific">Nonomuraea typhae</name>
    <dbReference type="NCBI Taxonomy" id="2603600"/>
    <lineage>
        <taxon>Bacteria</taxon>
        <taxon>Bacillati</taxon>
        <taxon>Actinomycetota</taxon>
        <taxon>Actinomycetes</taxon>
        <taxon>Streptosporangiales</taxon>
        <taxon>Streptosporangiaceae</taxon>
        <taxon>Nonomuraea</taxon>
    </lineage>
</organism>
<evidence type="ECO:0000256" key="2">
    <source>
        <dbReference type="ARBA" id="ARBA00023163"/>
    </source>
</evidence>
<dbReference type="Pfam" id="PF13305">
    <property type="entry name" value="TetR_C_33"/>
    <property type="match status" value="1"/>
</dbReference>